<dbReference type="GO" id="GO:0016301">
    <property type="term" value="F:kinase activity"/>
    <property type="evidence" value="ECO:0007669"/>
    <property type="project" value="UniProtKB-KW"/>
</dbReference>
<gene>
    <name evidence="2" type="ORF">RFI_20725</name>
</gene>
<comment type="caution">
    <text evidence="2">The sequence shown here is derived from an EMBL/GenBank/DDBJ whole genome shotgun (WGS) entry which is preliminary data.</text>
</comment>
<organism evidence="2 3">
    <name type="scientific">Reticulomyxa filosa</name>
    <dbReference type="NCBI Taxonomy" id="46433"/>
    <lineage>
        <taxon>Eukaryota</taxon>
        <taxon>Sar</taxon>
        <taxon>Rhizaria</taxon>
        <taxon>Retaria</taxon>
        <taxon>Foraminifera</taxon>
        <taxon>Monothalamids</taxon>
        <taxon>Reticulomyxidae</taxon>
        <taxon>Reticulomyxa</taxon>
    </lineage>
</organism>
<dbReference type="SUPFAM" id="SSF56112">
    <property type="entry name" value="Protein kinase-like (PK-like)"/>
    <property type="match status" value="1"/>
</dbReference>
<keyword evidence="2" id="KW-0808">Transferase</keyword>
<accession>X6MU08</accession>
<evidence type="ECO:0000256" key="1">
    <source>
        <dbReference type="SAM" id="MobiDB-lite"/>
    </source>
</evidence>
<feature type="compositionally biased region" description="Low complexity" evidence="1">
    <location>
        <begin position="1"/>
        <end position="11"/>
    </location>
</feature>
<dbReference type="Gene3D" id="3.30.200.20">
    <property type="entry name" value="Phosphorylase Kinase, domain 1"/>
    <property type="match status" value="1"/>
</dbReference>
<name>X6MU08_RETFI</name>
<evidence type="ECO:0000313" key="3">
    <source>
        <dbReference type="Proteomes" id="UP000023152"/>
    </source>
</evidence>
<feature type="compositionally biased region" description="Polar residues" evidence="1">
    <location>
        <begin position="12"/>
        <end position="31"/>
    </location>
</feature>
<feature type="compositionally biased region" description="Polar residues" evidence="1">
    <location>
        <begin position="49"/>
        <end position="60"/>
    </location>
</feature>
<dbReference type="AlphaFoldDB" id="X6MU08"/>
<sequence length="151" mass="17051">MGNNTGSGTTNVTRNSQANQSNPAQSTNTASEAPKSKPQQPEEDDVDEQVNSTQAQQNGDNGLETLNEDEEQDLGFEMNKKMTVNDFTFLKVVMQVKRNDDGKIYAMKVLKKKALVKRKQVQHTQTEVRAQKEGQIFFVVQFFFKKKGDNF</sequence>
<reference evidence="2 3" key="1">
    <citation type="journal article" date="2013" name="Curr. Biol.">
        <title>The Genome of the Foraminiferan Reticulomyxa filosa.</title>
        <authorList>
            <person name="Glockner G."/>
            <person name="Hulsmann N."/>
            <person name="Schleicher M."/>
            <person name="Noegel A.A."/>
            <person name="Eichinger L."/>
            <person name="Gallinger C."/>
            <person name="Pawlowski J."/>
            <person name="Sierra R."/>
            <person name="Euteneuer U."/>
            <person name="Pillet L."/>
            <person name="Moustafa A."/>
            <person name="Platzer M."/>
            <person name="Groth M."/>
            <person name="Szafranski K."/>
            <person name="Schliwa M."/>
        </authorList>
    </citation>
    <scope>NUCLEOTIDE SEQUENCE [LARGE SCALE GENOMIC DNA]</scope>
</reference>
<dbReference type="EMBL" id="ASPP01018042">
    <property type="protein sequence ID" value="ETO16610.1"/>
    <property type="molecule type" value="Genomic_DNA"/>
</dbReference>
<protein>
    <submittedName>
        <fullName evidence="2">Protein kinase 3</fullName>
    </submittedName>
</protein>
<evidence type="ECO:0000313" key="2">
    <source>
        <dbReference type="EMBL" id="ETO16610.1"/>
    </source>
</evidence>
<keyword evidence="3" id="KW-1185">Reference proteome</keyword>
<keyword evidence="2" id="KW-0418">Kinase</keyword>
<proteinExistence type="predicted"/>
<feature type="region of interest" description="Disordered" evidence="1">
    <location>
        <begin position="1"/>
        <end position="77"/>
    </location>
</feature>
<dbReference type="Proteomes" id="UP000023152">
    <property type="component" value="Unassembled WGS sequence"/>
</dbReference>
<dbReference type="InterPro" id="IPR011009">
    <property type="entry name" value="Kinase-like_dom_sf"/>
</dbReference>